<comment type="caution">
    <text evidence="3">The sequence shown here is derived from an EMBL/GenBank/DDBJ whole genome shotgun (WGS) entry which is preliminary data.</text>
</comment>
<dbReference type="Gene3D" id="2.130.10.10">
    <property type="entry name" value="YVTN repeat-like/Quinoprotein amine dehydrogenase"/>
    <property type="match status" value="1"/>
</dbReference>
<feature type="domain" description="AMP-dependent synthetase/ligase" evidence="1">
    <location>
        <begin position="145"/>
        <end position="334"/>
    </location>
</feature>
<name>A0ABD1F1C6_HYPHA</name>
<proteinExistence type="predicted"/>
<dbReference type="InterPro" id="IPR011047">
    <property type="entry name" value="Quinoprotein_ADH-like_sf"/>
</dbReference>
<sequence length="933" mass="106753">MESIKLSRLTEKHSKQNIAIISANQSGILEKLTFEALFKASHEVTCFLKKYIVNSHNCIGLLMIKHVFIPAIIVSLQELNQCFIFLTPENVNDKTINTKFILSIDNQLPLNGGFIMKESLRLSTNIEIHLWMNDYYIQETLHYYKDIFCVMQTSGSSGENKIVRVPYKCIELNVISINKHFQIGEADTIYWGTPLTFDPTLVELLLGLLYGCTLYIVPEDVHLNPTVLHRVLFQIGAITCLQMVPSVFLRWTKQEITKILLDSSLRILILGGEQFPQEIIEYERKPDMKVFNIYGVTELSCWATIADLTVHTPRDEIPLGTALDDTYLEISNENEIYICSYTRYCLVNENQKPKSPFKVNSGDVGKLCNGILYFSGRKMRIIKRFGQKLVLHQVENVIFDQIGLRIRLVFSESHKKLLAFVLIEGLVNEGLKHRTLDKIRVKILNIVPEYSIPDFMDVVTHFPLNEHGKINEKALIKRYEESLHQSNHLQTVAENFTHILSEYLKYDLSGNLMKFQKYTLKEMGGNSYMTIQFLQTFEDKIGLKVPENLVKLLLNHTIEDCLKFIKENMSFKIKRKFIDDEALLANKRIPQLQESSIWFKYNLDGCVDASPLAFSFKESKYVACGSFAHKFVILHSETGEEYLKLQTEQEIAAQSTLSECGNYILVGSTNGCIYCIDLSLKSIRWQYQTGQQIKSAACNCSSTAIVFGSYDEFLYCLNVQDGSLIWKTKLFGQIRGDPLYENTLKIIYIGTTKGMCYAVNSENGHVIWSVDLQEPIFGSPAILEDCSIWTTVTGKIMKLCNNLVSSSHLKVDGRVFSSLKVYGEMAYFTCQDKYLYKISIRNFQLEKIVQCAGEISSSPFVFQRNTEVFVACACNSGILYIIDVNQKNILVQMHLPAETFSSPYVLDDKLYIGCRDDYLYCLNLEKLLILETE</sequence>
<evidence type="ECO:0008006" key="5">
    <source>
        <dbReference type="Google" id="ProtNLM"/>
    </source>
</evidence>
<keyword evidence="4" id="KW-1185">Reference proteome</keyword>
<evidence type="ECO:0000259" key="1">
    <source>
        <dbReference type="Pfam" id="PF00501"/>
    </source>
</evidence>
<dbReference type="SUPFAM" id="SSF50998">
    <property type="entry name" value="Quinoprotein alcohol dehydrogenase-like"/>
    <property type="match status" value="1"/>
</dbReference>
<dbReference type="Pfam" id="PF00501">
    <property type="entry name" value="AMP-binding"/>
    <property type="match status" value="1"/>
</dbReference>
<dbReference type="InterPro" id="IPR052091">
    <property type="entry name" value="Beta-ala_Activ/Resist"/>
</dbReference>
<evidence type="ECO:0000313" key="4">
    <source>
        <dbReference type="Proteomes" id="UP001566132"/>
    </source>
</evidence>
<dbReference type="Proteomes" id="UP001566132">
    <property type="component" value="Unassembled WGS sequence"/>
</dbReference>
<dbReference type="Gene3D" id="3.30.300.30">
    <property type="match status" value="1"/>
</dbReference>
<feature type="domain" description="Pyrrolo-quinoline quinone repeat" evidence="2">
    <location>
        <begin position="604"/>
        <end position="924"/>
    </location>
</feature>
<evidence type="ECO:0000313" key="3">
    <source>
        <dbReference type="EMBL" id="KAL1509061.1"/>
    </source>
</evidence>
<dbReference type="PANTHER" id="PTHR44394">
    <property type="entry name" value="BETA-ALANINE-ACTIVATING ENZYME"/>
    <property type="match status" value="1"/>
</dbReference>
<accession>A0ABD1F1C6</accession>
<dbReference type="Gene3D" id="2.40.10.480">
    <property type="match status" value="1"/>
</dbReference>
<dbReference type="InterPro" id="IPR018391">
    <property type="entry name" value="PQQ_b-propeller_rpt"/>
</dbReference>
<dbReference type="SUPFAM" id="SSF56801">
    <property type="entry name" value="Acetyl-CoA synthetase-like"/>
    <property type="match status" value="1"/>
</dbReference>
<organism evidence="3 4">
    <name type="scientific">Hypothenemus hampei</name>
    <name type="common">Coffee berry borer</name>
    <dbReference type="NCBI Taxonomy" id="57062"/>
    <lineage>
        <taxon>Eukaryota</taxon>
        <taxon>Metazoa</taxon>
        <taxon>Ecdysozoa</taxon>
        <taxon>Arthropoda</taxon>
        <taxon>Hexapoda</taxon>
        <taxon>Insecta</taxon>
        <taxon>Pterygota</taxon>
        <taxon>Neoptera</taxon>
        <taxon>Endopterygota</taxon>
        <taxon>Coleoptera</taxon>
        <taxon>Polyphaga</taxon>
        <taxon>Cucujiformia</taxon>
        <taxon>Curculionidae</taxon>
        <taxon>Scolytinae</taxon>
        <taxon>Hypothenemus</taxon>
    </lineage>
</organism>
<dbReference type="Pfam" id="PF13570">
    <property type="entry name" value="Beta-prop_ACSF4"/>
    <property type="match status" value="1"/>
</dbReference>
<reference evidence="3 4" key="1">
    <citation type="submission" date="2024-05" db="EMBL/GenBank/DDBJ databases">
        <title>Genetic variation in Jamaican populations of the coffee berry borer (Hypothenemus hampei).</title>
        <authorList>
            <person name="Errbii M."/>
            <person name="Myrie A."/>
        </authorList>
    </citation>
    <scope>NUCLEOTIDE SEQUENCE [LARGE SCALE GENOMIC DNA]</scope>
    <source>
        <strain evidence="3">JA-Hopewell-2020-01-JO</strain>
        <tissue evidence="3">Whole body</tissue>
    </source>
</reference>
<gene>
    <name evidence="3" type="ORF">ABEB36_003861</name>
</gene>
<dbReference type="InterPro" id="IPR002372">
    <property type="entry name" value="PQQ_rpt_dom"/>
</dbReference>
<dbReference type="EMBL" id="JBDJPC010000003">
    <property type="protein sequence ID" value="KAL1509061.1"/>
    <property type="molecule type" value="Genomic_DNA"/>
</dbReference>
<dbReference type="InterPro" id="IPR000873">
    <property type="entry name" value="AMP-dep_synth/lig_dom"/>
</dbReference>
<protein>
    <recommendedName>
        <fullName evidence="5">Beta-alanine-activating enzyme</fullName>
    </recommendedName>
</protein>
<dbReference type="AlphaFoldDB" id="A0ABD1F1C6"/>
<dbReference type="Gene3D" id="3.40.50.12780">
    <property type="entry name" value="N-terminal domain of ligase-like"/>
    <property type="match status" value="1"/>
</dbReference>
<dbReference type="PANTHER" id="PTHR44394:SF1">
    <property type="entry name" value="BETA-ALANINE-ACTIVATING ENZYME"/>
    <property type="match status" value="1"/>
</dbReference>
<dbReference type="SMART" id="SM00564">
    <property type="entry name" value="PQQ"/>
    <property type="match status" value="5"/>
</dbReference>
<dbReference type="InterPro" id="IPR042099">
    <property type="entry name" value="ANL_N_sf"/>
</dbReference>
<dbReference type="InterPro" id="IPR045851">
    <property type="entry name" value="AMP-bd_C_sf"/>
</dbReference>
<evidence type="ECO:0000259" key="2">
    <source>
        <dbReference type="Pfam" id="PF13570"/>
    </source>
</evidence>
<dbReference type="InterPro" id="IPR015943">
    <property type="entry name" value="WD40/YVTN_repeat-like_dom_sf"/>
</dbReference>